<dbReference type="AlphaFoldDB" id="A0A6A1V3J6"/>
<dbReference type="EMBL" id="RXIC02000025">
    <property type="protein sequence ID" value="KAB1207289.1"/>
    <property type="molecule type" value="Genomic_DNA"/>
</dbReference>
<reference evidence="1" key="1">
    <citation type="submission" date="2018-07" db="EMBL/GenBank/DDBJ databases">
        <authorList>
            <person name="Gao Z.-S."/>
            <person name="Jia H.-M."/>
            <person name="Jia H.-J."/>
            <person name="Cai Q.-L."/>
            <person name="Wang Y."/>
            <person name="Zhao H.-B."/>
        </authorList>
    </citation>
    <scope>NUCLEOTIDE SEQUENCE</scope>
    <source>
        <tissue evidence="1">Leaves</tissue>
    </source>
</reference>
<comment type="caution">
    <text evidence="1">The sequence shown here is derived from an EMBL/GenBank/DDBJ whole genome shotgun (WGS) entry which is preliminary data.</text>
</comment>
<name>A0A6A1V3J6_9ROSI</name>
<gene>
    <name evidence="1" type="ORF">CJ030_MR7G011610</name>
    <name evidence="2" type="ORF">CJ030_MR7G011611</name>
</gene>
<dbReference type="InterPro" id="IPR052370">
    <property type="entry name" value="Meta-cleavage_hydrolase"/>
</dbReference>
<organism evidence="1 3">
    <name type="scientific">Morella rubra</name>
    <name type="common">Chinese bayberry</name>
    <dbReference type="NCBI Taxonomy" id="262757"/>
    <lineage>
        <taxon>Eukaryota</taxon>
        <taxon>Viridiplantae</taxon>
        <taxon>Streptophyta</taxon>
        <taxon>Embryophyta</taxon>
        <taxon>Tracheophyta</taxon>
        <taxon>Spermatophyta</taxon>
        <taxon>Magnoliopsida</taxon>
        <taxon>eudicotyledons</taxon>
        <taxon>Gunneridae</taxon>
        <taxon>Pentapetalae</taxon>
        <taxon>rosids</taxon>
        <taxon>fabids</taxon>
        <taxon>Fagales</taxon>
        <taxon>Myricaceae</taxon>
        <taxon>Morella</taxon>
    </lineage>
</organism>
<reference evidence="1 3" key="2">
    <citation type="journal article" date="2019" name="Plant Biotechnol. J.">
        <title>The red bayberry genome and genetic basis of sex determination.</title>
        <authorList>
            <person name="Jia H.M."/>
            <person name="Jia H.J."/>
            <person name="Cai Q.L."/>
            <person name="Wang Y."/>
            <person name="Zhao H.B."/>
            <person name="Yang W.F."/>
            <person name="Wang G.Y."/>
            <person name="Li Y.H."/>
            <person name="Zhan D.L."/>
            <person name="Shen Y.T."/>
            <person name="Niu Q.F."/>
            <person name="Chang L."/>
            <person name="Qiu J."/>
            <person name="Zhao L."/>
            <person name="Xie H.B."/>
            <person name="Fu W.Y."/>
            <person name="Jin J."/>
            <person name="Li X.W."/>
            <person name="Jiao Y."/>
            <person name="Zhou C.C."/>
            <person name="Tu T."/>
            <person name="Chai C.Y."/>
            <person name="Gao J.L."/>
            <person name="Fan L.J."/>
            <person name="van de Weg E."/>
            <person name="Wang J.Y."/>
            <person name="Gao Z.S."/>
        </authorList>
    </citation>
    <scope>NUCLEOTIDE SEQUENCE [LARGE SCALE GENOMIC DNA]</scope>
    <source>
        <tissue evidence="1">Leaves</tissue>
    </source>
</reference>
<dbReference type="PANTHER" id="PTHR43139:SF22">
    <property type="entry name" value="AB HYDROLASE-1 DOMAIN-CONTAINING PROTEIN"/>
    <property type="match status" value="1"/>
</dbReference>
<dbReference type="OrthoDB" id="6431331at2759"/>
<reference evidence="1" key="3">
    <citation type="submission" date="2019-09" db="EMBL/GenBank/DDBJ databases">
        <authorList>
            <person name="Gao Z."/>
        </authorList>
    </citation>
    <scope>NUCLEOTIDE SEQUENCE</scope>
    <source>
        <tissue evidence="1">Leaves</tissue>
    </source>
</reference>
<dbReference type="Proteomes" id="UP000516437">
    <property type="component" value="Chromosome 7"/>
</dbReference>
<accession>A0A6A1V3J6</accession>
<proteinExistence type="predicted"/>
<keyword evidence="3" id="KW-1185">Reference proteome</keyword>
<sequence>MVGFKMAEMYPNLVESMVVTCSVMALTESISGAGLERIGLNSWPEFLLPDSIKGIKVFFEIATYKLPWIPHFIYKHYLEAMFDYQREKAELLKALVIDDKNFNPAHYP</sequence>
<protein>
    <submittedName>
        <fullName evidence="1">Uncharacterized protein</fullName>
    </submittedName>
</protein>
<dbReference type="EMBL" id="RXIC02000025">
    <property type="protein sequence ID" value="KAB1207290.1"/>
    <property type="molecule type" value="Genomic_DNA"/>
</dbReference>
<evidence type="ECO:0000313" key="2">
    <source>
        <dbReference type="EMBL" id="KAB1207290.1"/>
    </source>
</evidence>
<dbReference type="PANTHER" id="PTHR43139">
    <property type="entry name" value="SI:DKEY-122A22.2"/>
    <property type="match status" value="1"/>
</dbReference>
<evidence type="ECO:0000313" key="3">
    <source>
        <dbReference type="Proteomes" id="UP000516437"/>
    </source>
</evidence>
<evidence type="ECO:0000313" key="1">
    <source>
        <dbReference type="EMBL" id="KAB1207289.1"/>
    </source>
</evidence>